<dbReference type="Gene3D" id="1.10.3720.10">
    <property type="entry name" value="MetI-like"/>
    <property type="match status" value="1"/>
</dbReference>
<accession>A0A941IIT1</accession>
<comment type="similarity">
    <text evidence="7">Belongs to the binding-protein-dependent transport system permease family.</text>
</comment>
<feature type="transmembrane region" description="Helical" evidence="7">
    <location>
        <begin position="278"/>
        <end position="299"/>
    </location>
</feature>
<sequence length="311" mass="34006">MFSRLRRSYDRYWYAWAMALPVTLVLLVLVGYPLVMGVYYSLTNINDLNMGRTIGANHIPASFRSVGLHNYGYILSGGDGQFYQTLVWTLEWTVGCVVPTVGIGLGLAQLLNRRLRGRGVYRVLLILPWAVPSFVAAFSWRLILNSPNGLLDWVFTRAGLPAVDWLGSATGAKFSVILVNVWIGVPFMMVAFLGGLQAIPGELLEAAEVDGASPLRRFLHVTMPGLRPVATTVTLLGVIWTFNQFAIIYLVTAGGPGGATNILVTQAYNDAFSQTRDYAGASTYGVIILSMLLLFATFYRRALGRGQEAAA</sequence>
<evidence type="ECO:0000256" key="6">
    <source>
        <dbReference type="ARBA" id="ARBA00023136"/>
    </source>
</evidence>
<dbReference type="GO" id="GO:0055085">
    <property type="term" value="P:transmembrane transport"/>
    <property type="evidence" value="ECO:0007669"/>
    <property type="project" value="InterPro"/>
</dbReference>
<dbReference type="Pfam" id="PF00528">
    <property type="entry name" value="BPD_transp_1"/>
    <property type="match status" value="1"/>
</dbReference>
<keyword evidence="3" id="KW-1003">Cell membrane</keyword>
<evidence type="ECO:0000256" key="7">
    <source>
        <dbReference type="RuleBase" id="RU363032"/>
    </source>
</evidence>
<dbReference type="EMBL" id="JAGSOH010000003">
    <property type="protein sequence ID" value="MBR7825071.1"/>
    <property type="molecule type" value="Genomic_DNA"/>
</dbReference>
<reference evidence="9" key="1">
    <citation type="submission" date="2021-04" db="EMBL/GenBank/DDBJ databases">
        <title>Genome based classification of Actinospica acidithermotolerans sp. nov., an actinobacterium isolated from an Indonesian hot spring.</title>
        <authorList>
            <person name="Kusuma A.B."/>
            <person name="Putra K.E."/>
            <person name="Nafisah S."/>
            <person name="Loh J."/>
            <person name="Nouioui I."/>
            <person name="Goodfellow M."/>
        </authorList>
    </citation>
    <scope>NUCLEOTIDE SEQUENCE</scope>
    <source>
        <strain evidence="9">MGRD01-02</strain>
    </source>
</reference>
<protein>
    <submittedName>
        <fullName evidence="9">Sugar ABC transporter permease</fullName>
    </submittedName>
</protein>
<evidence type="ECO:0000256" key="5">
    <source>
        <dbReference type="ARBA" id="ARBA00022989"/>
    </source>
</evidence>
<dbReference type="InterPro" id="IPR035906">
    <property type="entry name" value="MetI-like_sf"/>
</dbReference>
<dbReference type="Proteomes" id="UP000676325">
    <property type="component" value="Unassembled WGS sequence"/>
</dbReference>
<comment type="caution">
    <text evidence="9">The sequence shown here is derived from an EMBL/GenBank/DDBJ whole genome shotgun (WGS) entry which is preliminary data.</text>
</comment>
<comment type="subcellular location">
    <subcellularLocation>
        <location evidence="1 7">Cell membrane</location>
        <topology evidence="1 7">Multi-pass membrane protein</topology>
    </subcellularLocation>
</comment>
<evidence type="ECO:0000313" key="10">
    <source>
        <dbReference type="Proteomes" id="UP000676325"/>
    </source>
</evidence>
<dbReference type="InterPro" id="IPR050809">
    <property type="entry name" value="UgpAE/MalFG_permease"/>
</dbReference>
<evidence type="ECO:0000313" key="9">
    <source>
        <dbReference type="EMBL" id="MBR7825071.1"/>
    </source>
</evidence>
<name>A0A941IIT1_9ACTN</name>
<dbReference type="CDD" id="cd06261">
    <property type="entry name" value="TM_PBP2"/>
    <property type="match status" value="1"/>
</dbReference>
<feature type="transmembrane region" description="Helical" evidence="7">
    <location>
        <begin position="92"/>
        <end position="111"/>
    </location>
</feature>
<feature type="transmembrane region" description="Helical" evidence="7">
    <location>
        <begin position="174"/>
        <end position="196"/>
    </location>
</feature>
<dbReference type="InterPro" id="IPR000515">
    <property type="entry name" value="MetI-like"/>
</dbReference>
<dbReference type="PANTHER" id="PTHR43227:SF7">
    <property type="entry name" value="ARABINOOLIGOSACCHARIDES TRANSPORT SYSTEM PERMEASE PROTEIN ARAP"/>
    <property type="match status" value="1"/>
</dbReference>
<dbReference type="GO" id="GO:0005886">
    <property type="term" value="C:plasma membrane"/>
    <property type="evidence" value="ECO:0007669"/>
    <property type="project" value="UniProtKB-SubCell"/>
</dbReference>
<feature type="domain" description="ABC transmembrane type-1" evidence="8">
    <location>
        <begin position="86"/>
        <end position="299"/>
    </location>
</feature>
<gene>
    <name evidence="9" type="ORF">KDK95_02045</name>
</gene>
<keyword evidence="10" id="KW-1185">Reference proteome</keyword>
<keyword evidence="5 7" id="KW-1133">Transmembrane helix</keyword>
<keyword evidence="4 7" id="KW-0812">Transmembrane</keyword>
<dbReference type="AlphaFoldDB" id="A0A941IIT1"/>
<dbReference type="SUPFAM" id="SSF161098">
    <property type="entry name" value="MetI-like"/>
    <property type="match status" value="1"/>
</dbReference>
<evidence type="ECO:0000256" key="2">
    <source>
        <dbReference type="ARBA" id="ARBA00022448"/>
    </source>
</evidence>
<feature type="transmembrane region" description="Helical" evidence="7">
    <location>
        <begin position="123"/>
        <end position="143"/>
    </location>
</feature>
<feature type="transmembrane region" description="Helical" evidence="7">
    <location>
        <begin position="12"/>
        <end position="40"/>
    </location>
</feature>
<dbReference type="RefSeq" id="WP_212516231.1">
    <property type="nucleotide sequence ID" value="NZ_JAGSOH010000003.1"/>
</dbReference>
<keyword evidence="2 7" id="KW-0813">Transport</keyword>
<proteinExistence type="inferred from homology"/>
<dbReference type="PROSITE" id="PS50928">
    <property type="entry name" value="ABC_TM1"/>
    <property type="match status" value="1"/>
</dbReference>
<keyword evidence="6 7" id="KW-0472">Membrane</keyword>
<evidence type="ECO:0000256" key="4">
    <source>
        <dbReference type="ARBA" id="ARBA00022692"/>
    </source>
</evidence>
<dbReference type="PANTHER" id="PTHR43227">
    <property type="entry name" value="BLL4140 PROTEIN"/>
    <property type="match status" value="1"/>
</dbReference>
<organism evidence="9 10">
    <name type="scientific">Actinospica acidithermotolerans</name>
    <dbReference type="NCBI Taxonomy" id="2828514"/>
    <lineage>
        <taxon>Bacteria</taxon>
        <taxon>Bacillati</taxon>
        <taxon>Actinomycetota</taxon>
        <taxon>Actinomycetes</taxon>
        <taxon>Catenulisporales</taxon>
        <taxon>Actinospicaceae</taxon>
        <taxon>Actinospica</taxon>
    </lineage>
</organism>
<evidence type="ECO:0000256" key="1">
    <source>
        <dbReference type="ARBA" id="ARBA00004651"/>
    </source>
</evidence>
<evidence type="ECO:0000259" key="8">
    <source>
        <dbReference type="PROSITE" id="PS50928"/>
    </source>
</evidence>
<evidence type="ECO:0000256" key="3">
    <source>
        <dbReference type="ARBA" id="ARBA00022475"/>
    </source>
</evidence>